<comment type="caution">
    <text evidence="2">The sequence shown here is derived from an EMBL/GenBank/DDBJ whole genome shotgun (WGS) entry which is preliminary data.</text>
</comment>
<proteinExistence type="predicted"/>
<sequence>MTDTRSASADIEDIIDTDDSVSTRLDGEAAVILEADGMRSLGVRPLRQAVREDAIAVRDWGQARASRLRGAVQDEPIRAAVLSLGIGVLIGLLAAR</sequence>
<keyword evidence="1" id="KW-1133">Transmembrane helix</keyword>
<dbReference type="RefSeq" id="WP_343792618.1">
    <property type="nucleotide sequence ID" value="NZ_BAAAGA010000004.1"/>
</dbReference>
<keyword evidence="1" id="KW-0812">Transmembrane</keyword>
<feature type="transmembrane region" description="Helical" evidence="1">
    <location>
        <begin position="77"/>
        <end position="95"/>
    </location>
</feature>
<evidence type="ECO:0008006" key="4">
    <source>
        <dbReference type="Google" id="ProtNLM"/>
    </source>
</evidence>
<name>A0ABN2PIB2_9CAUL</name>
<keyword evidence="3" id="KW-1185">Reference proteome</keyword>
<accession>A0ABN2PIB2</accession>
<dbReference type="EMBL" id="BAAAGA010000004">
    <property type="protein sequence ID" value="GAA0621480.1"/>
    <property type="molecule type" value="Genomic_DNA"/>
</dbReference>
<evidence type="ECO:0000256" key="1">
    <source>
        <dbReference type="SAM" id="Phobius"/>
    </source>
</evidence>
<gene>
    <name evidence="2" type="ORF">GCM10009422_16540</name>
</gene>
<protein>
    <recommendedName>
        <fullName evidence="4">DUF883 domain-containing protein</fullName>
    </recommendedName>
</protein>
<keyword evidence="1" id="KW-0472">Membrane</keyword>
<organism evidence="2 3">
    <name type="scientific">Brevundimonas kwangchunensis</name>
    <dbReference type="NCBI Taxonomy" id="322163"/>
    <lineage>
        <taxon>Bacteria</taxon>
        <taxon>Pseudomonadati</taxon>
        <taxon>Pseudomonadota</taxon>
        <taxon>Alphaproteobacteria</taxon>
        <taxon>Caulobacterales</taxon>
        <taxon>Caulobacteraceae</taxon>
        <taxon>Brevundimonas</taxon>
    </lineage>
</organism>
<evidence type="ECO:0000313" key="2">
    <source>
        <dbReference type="EMBL" id="GAA0621480.1"/>
    </source>
</evidence>
<evidence type="ECO:0000313" key="3">
    <source>
        <dbReference type="Proteomes" id="UP001501352"/>
    </source>
</evidence>
<dbReference type="Proteomes" id="UP001501352">
    <property type="component" value="Unassembled WGS sequence"/>
</dbReference>
<reference evidence="2 3" key="1">
    <citation type="journal article" date="2019" name="Int. J. Syst. Evol. Microbiol.">
        <title>The Global Catalogue of Microorganisms (GCM) 10K type strain sequencing project: providing services to taxonomists for standard genome sequencing and annotation.</title>
        <authorList>
            <consortium name="The Broad Institute Genomics Platform"/>
            <consortium name="The Broad Institute Genome Sequencing Center for Infectious Disease"/>
            <person name="Wu L."/>
            <person name="Ma J."/>
        </authorList>
    </citation>
    <scope>NUCLEOTIDE SEQUENCE [LARGE SCALE GENOMIC DNA]</scope>
    <source>
        <strain evidence="2 3">JCM 12928</strain>
    </source>
</reference>